<dbReference type="Proteomes" id="UP000199518">
    <property type="component" value="Unassembled WGS sequence"/>
</dbReference>
<organism evidence="7 8">
    <name type="scientific">Planctomicrobium piriforme</name>
    <dbReference type="NCBI Taxonomy" id="1576369"/>
    <lineage>
        <taxon>Bacteria</taxon>
        <taxon>Pseudomonadati</taxon>
        <taxon>Planctomycetota</taxon>
        <taxon>Planctomycetia</taxon>
        <taxon>Planctomycetales</taxon>
        <taxon>Planctomycetaceae</taxon>
        <taxon>Planctomicrobium</taxon>
    </lineage>
</organism>
<evidence type="ECO:0000313" key="8">
    <source>
        <dbReference type="Proteomes" id="UP000199518"/>
    </source>
</evidence>
<dbReference type="STRING" id="1576369.SAMN05421753_116165"/>
<reference evidence="8" key="1">
    <citation type="submission" date="2016-10" db="EMBL/GenBank/DDBJ databases">
        <authorList>
            <person name="Varghese N."/>
            <person name="Submissions S."/>
        </authorList>
    </citation>
    <scope>NUCLEOTIDE SEQUENCE [LARGE SCALE GENOMIC DNA]</scope>
    <source>
        <strain evidence="8">DSM 26348</strain>
    </source>
</reference>
<dbReference type="RefSeq" id="WP_092054197.1">
    <property type="nucleotide sequence ID" value="NZ_FOQD01000016.1"/>
</dbReference>
<keyword evidence="5" id="KW-1133">Transmembrane helix</keyword>
<keyword evidence="5" id="KW-0812">Transmembrane</keyword>
<dbReference type="GO" id="GO:0051537">
    <property type="term" value="F:2 iron, 2 sulfur cluster binding"/>
    <property type="evidence" value="ECO:0007669"/>
    <property type="project" value="UniProtKB-KW"/>
</dbReference>
<dbReference type="PROSITE" id="PS51296">
    <property type="entry name" value="RIESKE"/>
    <property type="match status" value="1"/>
</dbReference>
<keyword evidence="3" id="KW-0408">Iron</keyword>
<dbReference type="Pfam" id="PF00355">
    <property type="entry name" value="Rieske"/>
    <property type="match status" value="1"/>
</dbReference>
<evidence type="ECO:0000313" key="7">
    <source>
        <dbReference type="EMBL" id="SFJ21195.1"/>
    </source>
</evidence>
<dbReference type="GO" id="GO:0046872">
    <property type="term" value="F:metal ion binding"/>
    <property type="evidence" value="ECO:0007669"/>
    <property type="project" value="UniProtKB-KW"/>
</dbReference>
<dbReference type="Gene3D" id="2.102.10.10">
    <property type="entry name" value="Rieske [2Fe-2S] iron-sulphur domain"/>
    <property type="match status" value="1"/>
</dbReference>
<evidence type="ECO:0000256" key="2">
    <source>
        <dbReference type="ARBA" id="ARBA00022723"/>
    </source>
</evidence>
<evidence type="ECO:0000256" key="4">
    <source>
        <dbReference type="ARBA" id="ARBA00023014"/>
    </source>
</evidence>
<accession>A0A1I3PI33</accession>
<evidence type="ECO:0000256" key="3">
    <source>
        <dbReference type="ARBA" id="ARBA00023004"/>
    </source>
</evidence>
<keyword evidence="1" id="KW-0001">2Fe-2S</keyword>
<dbReference type="EMBL" id="FOQD01000016">
    <property type="protein sequence ID" value="SFJ21195.1"/>
    <property type="molecule type" value="Genomic_DNA"/>
</dbReference>
<dbReference type="InterPro" id="IPR036922">
    <property type="entry name" value="Rieske_2Fe-2S_sf"/>
</dbReference>
<evidence type="ECO:0000256" key="5">
    <source>
        <dbReference type="SAM" id="Phobius"/>
    </source>
</evidence>
<evidence type="ECO:0000259" key="6">
    <source>
        <dbReference type="PROSITE" id="PS51296"/>
    </source>
</evidence>
<dbReference type="SUPFAM" id="SSF50022">
    <property type="entry name" value="ISP domain"/>
    <property type="match status" value="1"/>
</dbReference>
<keyword evidence="8" id="KW-1185">Reference proteome</keyword>
<name>A0A1I3PI33_9PLAN</name>
<keyword evidence="4" id="KW-0411">Iron-sulfur</keyword>
<proteinExistence type="predicted"/>
<sequence>MTHSQSPPPADPHHHTLEHAALPPRRNFLLEGIALAIGAIITVIPAIPAMAFILTPLIKPKGKQEIGDGFRMVGKVGSLRPGGPPQLFQVVGLKQDAWTTYPATTLGSVFVRLEPDGKLLCLNARCTHLGCTVGYQPTRESYLCPCHTAAFTLEGQRTNEVPPRNMDSLPVELRNKDEIWVKFQNFRGGCEEKIPV</sequence>
<dbReference type="OrthoDB" id="9767869at2"/>
<keyword evidence="2" id="KW-0479">Metal-binding</keyword>
<gene>
    <name evidence="7" type="ORF">SAMN05421753_116165</name>
</gene>
<dbReference type="AlphaFoldDB" id="A0A1I3PI33"/>
<dbReference type="InterPro" id="IPR017941">
    <property type="entry name" value="Rieske_2Fe-2S"/>
</dbReference>
<feature type="domain" description="Rieske" evidence="6">
    <location>
        <begin position="115"/>
        <end position="175"/>
    </location>
</feature>
<protein>
    <submittedName>
        <fullName evidence="7">Menaquinol-cytochrome c reductase iron-sulfur subunit</fullName>
    </submittedName>
</protein>
<dbReference type="CDD" id="cd03467">
    <property type="entry name" value="Rieske"/>
    <property type="match status" value="1"/>
</dbReference>
<evidence type="ECO:0000256" key="1">
    <source>
        <dbReference type="ARBA" id="ARBA00022714"/>
    </source>
</evidence>
<feature type="transmembrane region" description="Helical" evidence="5">
    <location>
        <begin position="33"/>
        <end position="54"/>
    </location>
</feature>
<keyword evidence="5" id="KW-0472">Membrane</keyword>